<dbReference type="EMBL" id="SRPO01000029">
    <property type="protein sequence ID" value="KAG5946929.1"/>
    <property type="molecule type" value="Genomic_DNA"/>
</dbReference>
<keyword evidence="2" id="KW-0812">Transmembrane</keyword>
<evidence type="ECO:0000256" key="1">
    <source>
        <dbReference type="SAM" id="MobiDB-lite"/>
    </source>
</evidence>
<feature type="region of interest" description="Disordered" evidence="1">
    <location>
        <begin position="283"/>
        <end position="306"/>
    </location>
</feature>
<dbReference type="PANTHER" id="PTHR12300">
    <property type="entry name" value="HVA22-LIKE PROTEINS"/>
    <property type="match status" value="1"/>
</dbReference>
<reference evidence="3 4" key="1">
    <citation type="journal article" date="2020" name="bioRxiv">
        <title>Whole genome comparisons of ergot fungi reveals the divergence and evolution of species within the genus Claviceps are the result of varying mechanisms driving genome evolution and host range expansion.</title>
        <authorList>
            <person name="Wyka S.A."/>
            <person name="Mondo S.J."/>
            <person name="Liu M."/>
            <person name="Dettman J."/>
            <person name="Nalam V."/>
            <person name="Broders K.D."/>
        </authorList>
    </citation>
    <scope>NUCLEOTIDE SEQUENCE [LARGE SCALE GENOMIC DNA]</scope>
    <source>
        <strain evidence="3 4">CCC 1485</strain>
    </source>
</reference>
<protein>
    <recommendedName>
        <fullName evidence="5">Protein YOP1</fullName>
    </recommendedName>
</protein>
<feature type="transmembrane region" description="Helical" evidence="2">
    <location>
        <begin position="91"/>
        <end position="113"/>
    </location>
</feature>
<feature type="transmembrane region" description="Helical" evidence="2">
    <location>
        <begin position="125"/>
        <end position="147"/>
    </location>
</feature>
<dbReference type="OrthoDB" id="434647at2759"/>
<accession>A0A9P7MI09</accession>
<feature type="compositionally biased region" description="Gly residues" evidence="1">
    <location>
        <begin position="408"/>
        <end position="424"/>
    </location>
</feature>
<dbReference type="Proteomes" id="UP000706124">
    <property type="component" value="Unassembled WGS sequence"/>
</dbReference>
<comment type="caution">
    <text evidence="3">The sequence shown here is derived from an EMBL/GenBank/DDBJ whole genome shotgun (WGS) entry which is preliminary data.</text>
</comment>
<evidence type="ECO:0000256" key="2">
    <source>
        <dbReference type="SAM" id="Phobius"/>
    </source>
</evidence>
<evidence type="ECO:0000313" key="3">
    <source>
        <dbReference type="EMBL" id="KAG5946929.1"/>
    </source>
</evidence>
<keyword evidence="4" id="KW-1185">Reference proteome</keyword>
<keyword evidence="2" id="KW-1133">Transmembrane helix</keyword>
<dbReference type="Pfam" id="PF03134">
    <property type="entry name" value="TB2_DP1_HVA22"/>
    <property type="match status" value="1"/>
</dbReference>
<feature type="compositionally biased region" description="Basic and acidic residues" evidence="1">
    <location>
        <begin position="377"/>
        <end position="388"/>
    </location>
</feature>
<evidence type="ECO:0000313" key="4">
    <source>
        <dbReference type="Proteomes" id="UP000706124"/>
    </source>
</evidence>
<keyword evidence="2" id="KW-0472">Membrane</keyword>
<dbReference type="AlphaFoldDB" id="A0A9P7MI09"/>
<evidence type="ECO:0008006" key="5">
    <source>
        <dbReference type="Google" id="ProtNLM"/>
    </source>
</evidence>
<organism evidence="3 4">
    <name type="scientific">Claviceps pazoutovae</name>
    <dbReference type="NCBI Taxonomy" id="1649127"/>
    <lineage>
        <taxon>Eukaryota</taxon>
        <taxon>Fungi</taxon>
        <taxon>Dikarya</taxon>
        <taxon>Ascomycota</taxon>
        <taxon>Pezizomycotina</taxon>
        <taxon>Sordariomycetes</taxon>
        <taxon>Hypocreomycetidae</taxon>
        <taxon>Hypocreales</taxon>
        <taxon>Clavicipitaceae</taxon>
        <taxon>Claviceps</taxon>
    </lineage>
</organism>
<dbReference type="InterPro" id="IPR004345">
    <property type="entry name" value="TB2_DP1_HVA22"/>
</dbReference>
<dbReference type="PANTHER" id="PTHR12300:SF177">
    <property type="entry name" value="PROTEIN YOP1"/>
    <property type="match status" value="1"/>
</dbReference>
<proteinExistence type="predicted"/>
<gene>
    <name evidence="3" type="ORF">E4U60_003589</name>
</gene>
<name>A0A9P7MI09_9HYPO</name>
<feature type="region of interest" description="Disordered" evidence="1">
    <location>
        <begin position="338"/>
        <end position="450"/>
    </location>
</feature>
<sequence length="450" mass="48441">MLCVPQALDLPCAKRSASPRVIYPARRRLQQSSCSKCPRSSHVLTSPPLVHRLFRPKHHLCALLFLSSSSIFVDSRGQRASTPAPFTMFDLFAMLLSSIASFLFPIFASYKALKTSDPAQLTPWLMYWVVFSICLLIESWFSFILFWVPFYGYIRLLFFLYLILPQTQGARVLYEDKVHPFLRDNEYAIDEFIASAHHRLKNAGLAYFRRAMDYIKTNFLNLPPTPAAESASSASSASLAPQGYTQSLLARFSVPTARWSGAAGTGMGNDFYSLLANAVSATTSAGGGGGGSGAAASSSSATLVPPHLRGSAEKMEFITAQRERLNIVLNALDREARQMQADGSSKSSSSNNTPGDGDEPSQRPPSGMSMFSGLSKSRSETDFEKVEAESGAEDEVTLRRRQASSHKGGVGAGAGAGVGAGPGAGSSWMPWGWSTTGAEGGGVDASRKQD</sequence>